<evidence type="ECO:0000313" key="6">
    <source>
        <dbReference type="Proteomes" id="UP000677218"/>
    </source>
</evidence>
<evidence type="ECO:0000256" key="2">
    <source>
        <dbReference type="ARBA" id="ARBA00022801"/>
    </source>
</evidence>
<name>A0A916QIE7_9LACO</name>
<evidence type="ECO:0000313" key="5">
    <source>
        <dbReference type="EMBL" id="GFZ26918.1"/>
    </source>
</evidence>
<keyword evidence="6" id="KW-1185">Reference proteome</keyword>
<proteinExistence type="inferred from homology"/>
<reference evidence="5" key="1">
    <citation type="submission" date="2020-08" db="EMBL/GenBank/DDBJ databases">
        <title>Taxonomic study for Lactobacillus species isolated from hardwood bark.</title>
        <authorList>
            <person name="Tohno M."/>
            <person name="Tanizawa Y."/>
        </authorList>
    </citation>
    <scope>NUCLEOTIDE SEQUENCE</scope>
    <source>
        <strain evidence="5">B40</strain>
    </source>
</reference>
<feature type="domain" description="Mannosyl-glycoprotein endo-beta-N-acetylglucosamidase-like" evidence="4">
    <location>
        <begin position="36"/>
        <end position="196"/>
    </location>
</feature>
<dbReference type="EMBL" id="BMAY01000004">
    <property type="protein sequence ID" value="GFZ26918.1"/>
    <property type="molecule type" value="Genomic_DNA"/>
</dbReference>
<dbReference type="GO" id="GO:0004040">
    <property type="term" value="F:amidase activity"/>
    <property type="evidence" value="ECO:0007669"/>
    <property type="project" value="InterPro"/>
</dbReference>
<dbReference type="InterPro" id="IPR024968">
    <property type="entry name" value="SlpA_C_lactobacillus"/>
</dbReference>
<evidence type="ECO:0000256" key="1">
    <source>
        <dbReference type="ARBA" id="ARBA00010266"/>
    </source>
</evidence>
<evidence type="ECO:0000256" key="3">
    <source>
        <dbReference type="SAM" id="SignalP"/>
    </source>
</evidence>
<dbReference type="Pfam" id="PF03217">
    <property type="entry name" value="SlpA"/>
    <property type="match status" value="2"/>
</dbReference>
<dbReference type="Gene3D" id="4.10.80.30">
    <property type="entry name" value="DNA polymerase, domain 6"/>
    <property type="match status" value="1"/>
</dbReference>
<evidence type="ECO:0000259" key="4">
    <source>
        <dbReference type="SMART" id="SM00047"/>
    </source>
</evidence>
<comment type="similarity">
    <text evidence="1">Belongs to the glycosyl hydrolase 73 family.</text>
</comment>
<dbReference type="InterPro" id="IPR002901">
    <property type="entry name" value="MGlyc_endo_b_GlcNAc-like_dom"/>
</dbReference>
<feature type="signal peptide" evidence="3">
    <location>
        <begin position="1"/>
        <end position="16"/>
    </location>
</feature>
<dbReference type="Gene3D" id="1.10.530.10">
    <property type="match status" value="1"/>
</dbReference>
<dbReference type="AlphaFoldDB" id="A0A916QIE7"/>
<dbReference type="PANTHER" id="PTHR33308:SF9">
    <property type="entry name" value="PEPTIDOGLYCAN HYDROLASE FLGJ"/>
    <property type="match status" value="1"/>
</dbReference>
<gene>
    <name evidence="5" type="primary">flgJ</name>
    <name evidence="5" type="ORF">LCB40_07980</name>
</gene>
<sequence>MKTRLFAGIAATTLLATTVLPVTNSLSFTKRAQTQKVQASTTTSAFLTKAASQAQKASKKYGVYPSVMIAQAIIESAWGTSGLATKANNLFGMKADDGWSGATYSARTREEINGQSIYITAKFRKYSNWEASFEDNGKKLRDGVSWQTNRYAGAWIEKASSYKAATKALTGTYATASNYNTILNSRISAYNLTQYDPKISKTSKKYYAAMNAKTYQWPTNHSVSKTKSSIVKGKTYTATKTITYYNGTQRMYLKGKGWVNSTVLTTTNPNPTSTQAASAIKDFTTTTATKKTLMHNAYVYDSTRKRVSGTGSLKAFKKLNTYGYITISGKKYYKIANNQYVAAGNFDGSTHSLKHNAYVYNGSAKRTNKRVYKKGTSLKTYGSAVTIKGKKYYVIGVRQYVKKNNF</sequence>
<comment type="caution">
    <text evidence="5">The sequence shown here is derived from an EMBL/GenBank/DDBJ whole genome shotgun (WGS) entry which is preliminary data.</text>
</comment>
<keyword evidence="2" id="KW-0378">Hydrolase</keyword>
<protein>
    <submittedName>
        <fullName evidence="5">N-acetylmuramidase</fullName>
    </submittedName>
</protein>
<dbReference type="SMART" id="SM00047">
    <property type="entry name" value="LYZ2"/>
    <property type="match status" value="1"/>
</dbReference>
<dbReference type="InterPro" id="IPR051056">
    <property type="entry name" value="Glycosyl_Hydrolase_73"/>
</dbReference>
<dbReference type="Proteomes" id="UP000677218">
    <property type="component" value="Unassembled WGS sequence"/>
</dbReference>
<accession>A0A916QIE7</accession>
<dbReference type="Pfam" id="PF01832">
    <property type="entry name" value="Glucosaminidase"/>
    <property type="match status" value="1"/>
</dbReference>
<keyword evidence="3" id="KW-0732">Signal</keyword>
<organism evidence="5 6">
    <name type="scientific">Lactobacillus corticis</name>
    <dbReference type="NCBI Taxonomy" id="2201249"/>
    <lineage>
        <taxon>Bacteria</taxon>
        <taxon>Bacillati</taxon>
        <taxon>Bacillota</taxon>
        <taxon>Bacilli</taxon>
        <taxon>Lactobacillales</taxon>
        <taxon>Lactobacillaceae</taxon>
        <taxon>Lactobacillus</taxon>
    </lineage>
</organism>
<dbReference type="PANTHER" id="PTHR33308">
    <property type="entry name" value="PEPTIDOGLYCAN HYDROLASE FLGJ"/>
    <property type="match status" value="1"/>
</dbReference>
<dbReference type="RefSeq" id="WP_212780607.1">
    <property type="nucleotide sequence ID" value="NZ_BMAY01000004.1"/>
</dbReference>
<feature type="chain" id="PRO_5038644051" evidence="3">
    <location>
        <begin position="17"/>
        <end position="406"/>
    </location>
</feature>